<reference evidence="1 3" key="2">
    <citation type="journal article" date="2018" name="Plant J.">
        <title>The Physcomitrella patens chromosome-scale assembly reveals moss genome structure and evolution.</title>
        <authorList>
            <person name="Lang D."/>
            <person name="Ullrich K.K."/>
            <person name="Murat F."/>
            <person name="Fuchs J."/>
            <person name="Jenkins J."/>
            <person name="Haas F.B."/>
            <person name="Piednoel M."/>
            <person name="Gundlach H."/>
            <person name="Van Bel M."/>
            <person name="Meyberg R."/>
            <person name="Vives C."/>
            <person name="Morata J."/>
            <person name="Symeonidi A."/>
            <person name="Hiss M."/>
            <person name="Muchero W."/>
            <person name="Kamisugi Y."/>
            <person name="Saleh O."/>
            <person name="Blanc G."/>
            <person name="Decker E.L."/>
            <person name="van Gessel N."/>
            <person name="Grimwood J."/>
            <person name="Hayes R.D."/>
            <person name="Graham S.W."/>
            <person name="Gunter L.E."/>
            <person name="McDaniel S.F."/>
            <person name="Hoernstein S.N.W."/>
            <person name="Larsson A."/>
            <person name="Li F.W."/>
            <person name="Perroud P.F."/>
            <person name="Phillips J."/>
            <person name="Ranjan P."/>
            <person name="Rokshar D.S."/>
            <person name="Rothfels C.J."/>
            <person name="Schneider L."/>
            <person name="Shu S."/>
            <person name="Stevenson D.W."/>
            <person name="Thummler F."/>
            <person name="Tillich M."/>
            <person name="Villarreal Aguilar J.C."/>
            <person name="Widiez T."/>
            <person name="Wong G.K."/>
            <person name="Wymore A."/>
            <person name="Zhang Y."/>
            <person name="Zimmer A.D."/>
            <person name="Quatrano R.S."/>
            <person name="Mayer K.F.X."/>
            <person name="Goodstein D."/>
            <person name="Casacuberta J.M."/>
            <person name="Vandepoele K."/>
            <person name="Reski R."/>
            <person name="Cuming A.C."/>
            <person name="Tuskan G.A."/>
            <person name="Maumus F."/>
            <person name="Salse J."/>
            <person name="Schmutz J."/>
            <person name="Rensing S.A."/>
        </authorList>
    </citation>
    <scope>NUCLEOTIDE SEQUENCE [LARGE SCALE GENOMIC DNA]</scope>
    <source>
        <strain evidence="2 3">cv. Gransden 2004</strain>
    </source>
</reference>
<accession>A0A2K1IA24</accession>
<dbReference type="InParanoid" id="A0A2K1IA24"/>
<dbReference type="EMBL" id="ABEU02000027">
    <property type="protein sequence ID" value="PNR26127.1"/>
    <property type="molecule type" value="Genomic_DNA"/>
</dbReference>
<evidence type="ECO:0000313" key="2">
    <source>
        <dbReference type="EnsemblPlants" id="Pp3c27_30V3.1"/>
    </source>
</evidence>
<reference evidence="1 3" key="1">
    <citation type="journal article" date="2008" name="Science">
        <title>The Physcomitrella genome reveals evolutionary insights into the conquest of land by plants.</title>
        <authorList>
            <person name="Rensing S."/>
            <person name="Lang D."/>
            <person name="Zimmer A."/>
            <person name="Terry A."/>
            <person name="Salamov A."/>
            <person name="Shapiro H."/>
            <person name="Nishiyama T."/>
            <person name="Perroud P.-F."/>
            <person name="Lindquist E."/>
            <person name="Kamisugi Y."/>
            <person name="Tanahashi T."/>
            <person name="Sakakibara K."/>
            <person name="Fujita T."/>
            <person name="Oishi K."/>
            <person name="Shin-I T."/>
            <person name="Kuroki Y."/>
            <person name="Toyoda A."/>
            <person name="Suzuki Y."/>
            <person name="Hashimoto A."/>
            <person name="Yamaguchi K."/>
            <person name="Sugano A."/>
            <person name="Kohara Y."/>
            <person name="Fujiyama A."/>
            <person name="Anterola A."/>
            <person name="Aoki S."/>
            <person name="Ashton N."/>
            <person name="Barbazuk W.B."/>
            <person name="Barker E."/>
            <person name="Bennetzen J."/>
            <person name="Bezanilla M."/>
            <person name="Blankenship R."/>
            <person name="Cho S.H."/>
            <person name="Dutcher S."/>
            <person name="Estelle M."/>
            <person name="Fawcett J.A."/>
            <person name="Gundlach H."/>
            <person name="Hanada K."/>
            <person name="Heyl A."/>
            <person name="Hicks K.A."/>
            <person name="Hugh J."/>
            <person name="Lohr M."/>
            <person name="Mayer K."/>
            <person name="Melkozernov A."/>
            <person name="Murata T."/>
            <person name="Nelson D."/>
            <person name="Pils B."/>
            <person name="Prigge M."/>
            <person name="Reiss B."/>
            <person name="Renner T."/>
            <person name="Rombauts S."/>
            <person name="Rushton P."/>
            <person name="Sanderfoot A."/>
            <person name="Schween G."/>
            <person name="Shiu S.-H."/>
            <person name="Stueber K."/>
            <person name="Theodoulou F.L."/>
            <person name="Tu H."/>
            <person name="Van de Peer Y."/>
            <person name="Verrier P.J."/>
            <person name="Waters E."/>
            <person name="Wood A."/>
            <person name="Yang L."/>
            <person name="Cove D."/>
            <person name="Cuming A."/>
            <person name="Hasebe M."/>
            <person name="Lucas S."/>
            <person name="Mishler D.B."/>
            <person name="Reski R."/>
            <person name="Grigoriev I."/>
            <person name="Quatrano R.S."/>
            <person name="Boore J.L."/>
        </authorList>
    </citation>
    <scope>NUCLEOTIDE SEQUENCE [LARGE SCALE GENOMIC DNA]</scope>
    <source>
        <strain evidence="2 3">cv. Gransden 2004</strain>
    </source>
</reference>
<sequence>MKKEWCCVRTAVAEDAEEEEGRVHNQRRWWRWSTVIYDRVCLGLVPLRSDLASKRRSLASSSSSCLHCIGLDSREKGGFG</sequence>
<proteinExistence type="predicted"/>
<organism evidence="1">
    <name type="scientific">Physcomitrium patens</name>
    <name type="common">Spreading-leaved earth moss</name>
    <name type="synonym">Physcomitrella patens</name>
    <dbReference type="NCBI Taxonomy" id="3218"/>
    <lineage>
        <taxon>Eukaryota</taxon>
        <taxon>Viridiplantae</taxon>
        <taxon>Streptophyta</taxon>
        <taxon>Embryophyta</taxon>
        <taxon>Bryophyta</taxon>
        <taxon>Bryophytina</taxon>
        <taxon>Bryopsida</taxon>
        <taxon>Funariidae</taxon>
        <taxon>Funariales</taxon>
        <taxon>Funariaceae</taxon>
        <taxon>Physcomitrium</taxon>
    </lineage>
</organism>
<evidence type="ECO:0000313" key="3">
    <source>
        <dbReference type="Proteomes" id="UP000006727"/>
    </source>
</evidence>
<gene>
    <name evidence="1" type="ORF">PHYPA_030701</name>
</gene>
<name>A0A2K1IA24_PHYPA</name>
<dbReference type="EnsemblPlants" id="Pp3c27_30V3.1">
    <property type="protein sequence ID" value="Pp3c27_30V3.1"/>
    <property type="gene ID" value="Pp3c27_30"/>
</dbReference>
<dbReference type="Proteomes" id="UP000006727">
    <property type="component" value="Chromosome 27"/>
</dbReference>
<dbReference type="AlphaFoldDB" id="A0A2K1IA24"/>
<dbReference type="EnsemblPlants" id="Pp3c27_30V3.2">
    <property type="protein sequence ID" value="Pp3c27_30V3.2"/>
    <property type="gene ID" value="Pp3c27_30"/>
</dbReference>
<protein>
    <submittedName>
        <fullName evidence="1 2">Uncharacterized protein</fullName>
    </submittedName>
</protein>
<reference evidence="2" key="3">
    <citation type="submission" date="2020-12" db="UniProtKB">
        <authorList>
            <consortium name="EnsemblPlants"/>
        </authorList>
    </citation>
    <scope>IDENTIFICATION</scope>
</reference>
<dbReference type="Gramene" id="Pp3c27_30V3.1">
    <property type="protein sequence ID" value="Pp3c27_30V3.1"/>
    <property type="gene ID" value="Pp3c27_30"/>
</dbReference>
<keyword evidence="3" id="KW-1185">Reference proteome</keyword>
<evidence type="ECO:0000313" key="1">
    <source>
        <dbReference type="EMBL" id="PNR26127.1"/>
    </source>
</evidence>
<dbReference type="Gramene" id="Pp3c27_30V3.2">
    <property type="protein sequence ID" value="Pp3c27_30V3.2"/>
    <property type="gene ID" value="Pp3c27_30"/>
</dbReference>
<dbReference type="PaxDb" id="3218-PP1S280_1V6.1"/>